<evidence type="ECO:0000256" key="6">
    <source>
        <dbReference type="ARBA" id="ARBA00035191"/>
    </source>
</evidence>
<dbReference type="Proteomes" id="UP001221142">
    <property type="component" value="Unassembled WGS sequence"/>
</dbReference>
<dbReference type="PANTHER" id="PTHR13477:SF0">
    <property type="entry name" value="LARGE RIBOSOMAL SUBUNIT PROTEIN ML49"/>
    <property type="match status" value="1"/>
</dbReference>
<dbReference type="Pfam" id="PF05046">
    <property type="entry name" value="Img2"/>
    <property type="match status" value="1"/>
</dbReference>
<evidence type="ECO:0000313" key="8">
    <source>
        <dbReference type="Proteomes" id="UP001221142"/>
    </source>
</evidence>
<comment type="subcellular location">
    <subcellularLocation>
        <location evidence="1">Mitochondrion</location>
    </subcellularLocation>
</comment>
<evidence type="ECO:0000256" key="2">
    <source>
        <dbReference type="ARBA" id="ARBA00005677"/>
    </source>
</evidence>
<keyword evidence="4" id="KW-0496">Mitochondrion</keyword>
<organism evidence="7 8">
    <name type="scientific">Roridomyces roridus</name>
    <dbReference type="NCBI Taxonomy" id="1738132"/>
    <lineage>
        <taxon>Eukaryota</taxon>
        <taxon>Fungi</taxon>
        <taxon>Dikarya</taxon>
        <taxon>Basidiomycota</taxon>
        <taxon>Agaricomycotina</taxon>
        <taxon>Agaricomycetes</taxon>
        <taxon>Agaricomycetidae</taxon>
        <taxon>Agaricales</taxon>
        <taxon>Marasmiineae</taxon>
        <taxon>Mycenaceae</taxon>
        <taxon>Roridomyces</taxon>
    </lineage>
</organism>
<gene>
    <name evidence="7" type="ORF">FB45DRAFT_911786</name>
</gene>
<reference evidence="7" key="1">
    <citation type="submission" date="2023-03" db="EMBL/GenBank/DDBJ databases">
        <title>Massive genome expansion in bonnet fungi (Mycena s.s.) driven by repeated elements and novel gene families across ecological guilds.</title>
        <authorList>
            <consortium name="Lawrence Berkeley National Laboratory"/>
            <person name="Harder C.B."/>
            <person name="Miyauchi S."/>
            <person name="Viragh M."/>
            <person name="Kuo A."/>
            <person name="Thoen E."/>
            <person name="Andreopoulos B."/>
            <person name="Lu D."/>
            <person name="Skrede I."/>
            <person name="Drula E."/>
            <person name="Henrissat B."/>
            <person name="Morin E."/>
            <person name="Kohler A."/>
            <person name="Barry K."/>
            <person name="LaButti K."/>
            <person name="Morin E."/>
            <person name="Salamov A."/>
            <person name="Lipzen A."/>
            <person name="Mereny Z."/>
            <person name="Hegedus B."/>
            <person name="Baldrian P."/>
            <person name="Stursova M."/>
            <person name="Weitz H."/>
            <person name="Taylor A."/>
            <person name="Grigoriev I.V."/>
            <person name="Nagy L.G."/>
            <person name="Martin F."/>
            <person name="Kauserud H."/>
        </authorList>
    </citation>
    <scope>NUCLEOTIDE SEQUENCE</scope>
    <source>
        <strain evidence="7">9284</strain>
    </source>
</reference>
<keyword evidence="8" id="KW-1185">Reference proteome</keyword>
<name>A0AAD7FPK3_9AGAR</name>
<evidence type="ECO:0000256" key="5">
    <source>
        <dbReference type="ARBA" id="ARBA00023274"/>
    </source>
</evidence>
<dbReference type="GO" id="GO:0006412">
    <property type="term" value="P:translation"/>
    <property type="evidence" value="ECO:0007669"/>
    <property type="project" value="InterPro"/>
</dbReference>
<proteinExistence type="inferred from homology"/>
<accession>A0AAD7FPK3</accession>
<dbReference type="AlphaFoldDB" id="A0AAD7FPK3"/>
<comment type="caution">
    <text evidence="7">The sequence shown here is derived from an EMBL/GenBank/DDBJ whole genome shotgun (WGS) entry which is preliminary data.</text>
</comment>
<keyword evidence="5" id="KW-0687">Ribonucleoprotein</keyword>
<evidence type="ECO:0000256" key="4">
    <source>
        <dbReference type="ARBA" id="ARBA00023128"/>
    </source>
</evidence>
<evidence type="ECO:0000256" key="3">
    <source>
        <dbReference type="ARBA" id="ARBA00022980"/>
    </source>
</evidence>
<evidence type="ECO:0000256" key="1">
    <source>
        <dbReference type="ARBA" id="ARBA00004173"/>
    </source>
</evidence>
<keyword evidence="3" id="KW-0689">Ribosomal protein</keyword>
<dbReference type="Gene3D" id="3.30.780.10">
    <property type="entry name" value="SUI1-like domain"/>
    <property type="match status" value="1"/>
</dbReference>
<protein>
    <recommendedName>
        <fullName evidence="6">Large ribosomal subunit protein mL49</fullName>
    </recommendedName>
</protein>
<dbReference type="PANTHER" id="PTHR13477">
    <property type="entry name" value="MITOCHONDRIAL 39S RIBOSOMAL PROTEIN L49"/>
    <property type="match status" value="1"/>
</dbReference>
<dbReference type="GO" id="GO:0005762">
    <property type="term" value="C:mitochondrial large ribosomal subunit"/>
    <property type="evidence" value="ECO:0007669"/>
    <property type="project" value="TreeGrafter"/>
</dbReference>
<dbReference type="InterPro" id="IPR007740">
    <property type="entry name" value="Ribosomal_mL49"/>
</dbReference>
<dbReference type="GO" id="GO:0003735">
    <property type="term" value="F:structural constituent of ribosome"/>
    <property type="evidence" value="ECO:0007669"/>
    <property type="project" value="InterPro"/>
</dbReference>
<sequence length="91" mass="10181">MSAYLVPRNAARHLPVYTVFRSGGAQSSILIKNVQGNSQQLAEDLSKDLFNDPTDPTAGRVSVEHANRVVIRRSRPDFKDRVVDWLTARGF</sequence>
<dbReference type="EMBL" id="JARKIF010000008">
    <property type="protein sequence ID" value="KAJ7632198.1"/>
    <property type="molecule type" value="Genomic_DNA"/>
</dbReference>
<comment type="similarity">
    <text evidence="2">Belongs to the mitochondrion-specific ribosomal protein mL49 family.</text>
</comment>
<evidence type="ECO:0000313" key="7">
    <source>
        <dbReference type="EMBL" id="KAJ7632198.1"/>
    </source>
</evidence>